<keyword evidence="5 7" id="KW-1133">Transmembrane helix</keyword>
<reference evidence="10" key="1">
    <citation type="journal article" date="2019" name="Int. J. Syst. Evol. Microbiol.">
        <title>The Global Catalogue of Microorganisms (GCM) 10K type strain sequencing project: providing services to taxonomists for standard genome sequencing and annotation.</title>
        <authorList>
            <consortium name="The Broad Institute Genomics Platform"/>
            <consortium name="The Broad Institute Genome Sequencing Center for Infectious Disease"/>
            <person name="Wu L."/>
            <person name="Ma J."/>
        </authorList>
    </citation>
    <scope>NUCLEOTIDE SEQUENCE [LARGE SCALE GENOMIC DNA]</scope>
    <source>
        <strain evidence="10">JCM 16702</strain>
    </source>
</reference>
<feature type="domain" description="Major facilitator superfamily (MFS) profile" evidence="8">
    <location>
        <begin position="8"/>
        <end position="454"/>
    </location>
</feature>
<feature type="transmembrane region" description="Helical" evidence="7">
    <location>
        <begin position="333"/>
        <end position="352"/>
    </location>
</feature>
<keyword evidence="2" id="KW-0813">Transport</keyword>
<feature type="transmembrane region" description="Helical" evidence="7">
    <location>
        <begin position="75"/>
        <end position="93"/>
    </location>
</feature>
<feature type="transmembrane region" description="Helical" evidence="7">
    <location>
        <begin position="298"/>
        <end position="321"/>
    </location>
</feature>
<feature type="transmembrane region" description="Helical" evidence="7">
    <location>
        <begin position="222"/>
        <end position="245"/>
    </location>
</feature>
<feature type="transmembrane region" description="Helical" evidence="7">
    <location>
        <begin position="43"/>
        <end position="63"/>
    </location>
</feature>
<evidence type="ECO:0000256" key="5">
    <source>
        <dbReference type="ARBA" id="ARBA00022989"/>
    </source>
</evidence>
<protein>
    <submittedName>
        <fullName evidence="9">MDR family MFS transporter</fullName>
    </submittedName>
</protein>
<dbReference type="PANTHER" id="PTHR42718:SF46">
    <property type="entry name" value="BLR6921 PROTEIN"/>
    <property type="match status" value="1"/>
</dbReference>
<accession>A0ABP7WFX4</accession>
<evidence type="ECO:0000256" key="2">
    <source>
        <dbReference type="ARBA" id="ARBA00022448"/>
    </source>
</evidence>
<feature type="transmembrane region" description="Helical" evidence="7">
    <location>
        <begin position="358"/>
        <end position="376"/>
    </location>
</feature>
<feature type="transmembrane region" description="Helical" evidence="7">
    <location>
        <begin position="99"/>
        <end position="120"/>
    </location>
</feature>
<proteinExistence type="predicted"/>
<dbReference type="PANTHER" id="PTHR42718">
    <property type="entry name" value="MAJOR FACILITATOR SUPERFAMILY MULTIDRUG TRANSPORTER MFSC"/>
    <property type="match status" value="1"/>
</dbReference>
<organism evidence="9 10">
    <name type="scientific">Actinomadura miaoliensis</name>
    <dbReference type="NCBI Taxonomy" id="430685"/>
    <lineage>
        <taxon>Bacteria</taxon>
        <taxon>Bacillati</taxon>
        <taxon>Actinomycetota</taxon>
        <taxon>Actinomycetes</taxon>
        <taxon>Streptosporangiales</taxon>
        <taxon>Thermomonosporaceae</taxon>
        <taxon>Actinomadura</taxon>
    </lineage>
</organism>
<dbReference type="Proteomes" id="UP001500683">
    <property type="component" value="Unassembled WGS sequence"/>
</dbReference>
<comment type="subcellular location">
    <subcellularLocation>
        <location evidence="1">Cell membrane</location>
        <topology evidence="1">Multi-pass membrane protein</topology>
    </subcellularLocation>
</comment>
<sequence>MDPALLRLVAVVLLGGMMGLLDGTVVAVGVETLATAFDASLSTTGWVATGYLLAVTVSVALTAWSVDRFGDRRMWLFALVLFLAGSVASGLAWNIGSLIVFRVVQGLAAGMLDPLMLALLARAAGPARAGRVMGLMGVVLSLGPALGPIVGGALIQALDWRWMFLINVPIGVVAFLGALRLVPADAPREQRPAVRLDVLGLALVGPGFAAVVLALSRTAEQATFAVWPVLVPLTAGAVLLAGYGVHALRARRTPPLIDLRLFLHPSFAASVAVMTSMGVVMFSMLFVLPLYYQRMHGHGVLMAGVLVASYGLGATLSMPVAGRVSDRVGARRLALGGAAIALVSILALTQMGARTPEAWSASAVLALGLGAGAVGAPTMGSLYRTLPAASVSQGTSALYMLNQVGGSLGVAVSALILETADEPMAGFHGAYRWVTGAVVVMLALSVLLPGPPRAPVSARTSEPEREAAA</sequence>
<evidence type="ECO:0000256" key="6">
    <source>
        <dbReference type="ARBA" id="ARBA00023136"/>
    </source>
</evidence>
<evidence type="ECO:0000256" key="3">
    <source>
        <dbReference type="ARBA" id="ARBA00022475"/>
    </source>
</evidence>
<evidence type="ECO:0000256" key="1">
    <source>
        <dbReference type="ARBA" id="ARBA00004651"/>
    </source>
</evidence>
<comment type="caution">
    <text evidence="9">The sequence shown here is derived from an EMBL/GenBank/DDBJ whole genome shotgun (WGS) entry which is preliminary data.</text>
</comment>
<dbReference type="NCBIfam" id="TIGR00711">
    <property type="entry name" value="efflux_EmrB"/>
    <property type="match status" value="1"/>
</dbReference>
<evidence type="ECO:0000256" key="7">
    <source>
        <dbReference type="SAM" id="Phobius"/>
    </source>
</evidence>
<feature type="transmembrane region" description="Helical" evidence="7">
    <location>
        <begin position="132"/>
        <end position="156"/>
    </location>
</feature>
<feature type="transmembrane region" description="Helical" evidence="7">
    <location>
        <begin position="397"/>
        <end position="417"/>
    </location>
</feature>
<keyword evidence="3" id="KW-1003">Cell membrane</keyword>
<feature type="transmembrane region" description="Helical" evidence="7">
    <location>
        <begin position="266"/>
        <end position="292"/>
    </location>
</feature>
<feature type="transmembrane region" description="Helical" evidence="7">
    <location>
        <begin position="162"/>
        <end position="182"/>
    </location>
</feature>
<dbReference type="InterPro" id="IPR020846">
    <property type="entry name" value="MFS_dom"/>
</dbReference>
<dbReference type="Gene3D" id="1.20.1250.20">
    <property type="entry name" value="MFS general substrate transporter like domains"/>
    <property type="match status" value="2"/>
</dbReference>
<feature type="transmembrane region" description="Helical" evidence="7">
    <location>
        <begin position="194"/>
        <end position="216"/>
    </location>
</feature>
<dbReference type="InterPro" id="IPR011701">
    <property type="entry name" value="MFS"/>
</dbReference>
<evidence type="ECO:0000313" key="9">
    <source>
        <dbReference type="EMBL" id="GAA4088170.1"/>
    </source>
</evidence>
<keyword evidence="6 7" id="KW-0472">Membrane</keyword>
<name>A0ABP7WFX4_9ACTN</name>
<keyword evidence="4 7" id="KW-0812">Transmembrane</keyword>
<evidence type="ECO:0000256" key="4">
    <source>
        <dbReference type="ARBA" id="ARBA00022692"/>
    </source>
</evidence>
<gene>
    <name evidence="9" type="ORF">GCM10022214_55680</name>
</gene>
<dbReference type="PROSITE" id="PS50850">
    <property type="entry name" value="MFS"/>
    <property type="match status" value="1"/>
</dbReference>
<feature type="transmembrane region" description="Helical" evidence="7">
    <location>
        <begin position="429"/>
        <end position="449"/>
    </location>
</feature>
<evidence type="ECO:0000259" key="8">
    <source>
        <dbReference type="PROSITE" id="PS50850"/>
    </source>
</evidence>
<dbReference type="SUPFAM" id="SSF103473">
    <property type="entry name" value="MFS general substrate transporter"/>
    <property type="match status" value="1"/>
</dbReference>
<keyword evidence="10" id="KW-1185">Reference proteome</keyword>
<dbReference type="EMBL" id="BAAAZG010000042">
    <property type="protein sequence ID" value="GAA4088170.1"/>
    <property type="molecule type" value="Genomic_DNA"/>
</dbReference>
<evidence type="ECO:0000313" key="10">
    <source>
        <dbReference type="Proteomes" id="UP001500683"/>
    </source>
</evidence>
<dbReference type="Pfam" id="PF07690">
    <property type="entry name" value="MFS_1"/>
    <property type="match status" value="1"/>
</dbReference>
<dbReference type="InterPro" id="IPR036259">
    <property type="entry name" value="MFS_trans_sf"/>
</dbReference>
<dbReference type="InterPro" id="IPR004638">
    <property type="entry name" value="EmrB-like"/>
</dbReference>